<evidence type="ECO:0000256" key="6">
    <source>
        <dbReference type="ARBA" id="ARBA00022679"/>
    </source>
</evidence>
<dbReference type="CDD" id="cd04188">
    <property type="entry name" value="DPG_synthase"/>
    <property type="match status" value="1"/>
</dbReference>
<name>A0A1G2RUZ2_9BACT</name>
<evidence type="ECO:0000256" key="9">
    <source>
        <dbReference type="ARBA" id="ARBA00022968"/>
    </source>
</evidence>
<dbReference type="PANTHER" id="PTHR10859:SF91">
    <property type="entry name" value="DOLICHYL-PHOSPHATE BETA-GLUCOSYLTRANSFERASE"/>
    <property type="match status" value="1"/>
</dbReference>
<dbReference type="GO" id="GO:0006487">
    <property type="term" value="P:protein N-linked glycosylation"/>
    <property type="evidence" value="ECO:0007669"/>
    <property type="project" value="TreeGrafter"/>
</dbReference>
<keyword evidence="9" id="KW-0735">Signal-anchor</keyword>
<evidence type="ECO:0000256" key="2">
    <source>
        <dbReference type="ARBA" id="ARBA00004922"/>
    </source>
</evidence>
<dbReference type="InterPro" id="IPR001173">
    <property type="entry name" value="Glyco_trans_2-like"/>
</dbReference>
<dbReference type="Pfam" id="PF00535">
    <property type="entry name" value="Glycos_transf_2"/>
    <property type="match status" value="1"/>
</dbReference>
<dbReference type="SUPFAM" id="SSF53448">
    <property type="entry name" value="Nucleotide-diphospho-sugar transferases"/>
    <property type="match status" value="1"/>
</dbReference>
<dbReference type="AlphaFoldDB" id="A0A1G2RUZ2"/>
<keyword evidence="10" id="KW-1133">Transmembrane helix</keyword>
<dbReference type="Proteomes" id="UP000177853">
    <property type="component" value="Unassembled WGS sequence"/>
</dbReference>
<dbReference type="EC" id="2.4.1.117" evidence="4"/>
<evidence type="ECO:0000256" key="7">
    <source>
        <dbReference type="ARBA" id="ARBA00022692"/>
    </source>
</evidence>
<keyword evidence="5" id="KW-0328">Glycosyltransferase</keyword>
<comment type="subcellular location">
    <subcellularLocation>
        <location evidence="1">Endoplasmic reticulum membrane</location>
        <topology evidence="1">Single-pass membrane protein</topology>
    </subcellularLocation>
</comment>
<organism evidence="14 15">
    <name type="scientific">Candidatus Wildermuthbacteria bacterium RIFCSPLOWO2_12_FULL_40_9</name>
    <dbReference type="NCBI Taxonomy" id="1802467"/>
    <lineage>
        <taxon>Bacteria</taxon>
        <taxon>Candidatus Wildermuthiibacteriota</taxon>
    </lineage>
</organism>
<dbReference type="PANTHER" id="PTHR10859">
    <property type="entry name" value="GLYCOSYL TRANSFERASE"/>
    <property type="match status" value="1"/>
</dbReference>
<evidence type="ECO:0000256" key="8">
    <source>
        <dbReference type="ARBA" id="ARBA00022824"/>
    </source>
</evidence>
<gene>
    <name evidence="14" type="ORF">A3H01_01190</name>
</gene>
<evidence type="ECO:0000256" key="3">
    <source>
        <dbReference type="ARBA" id="ARBA00006739"/>
    </source>
</evidence>
<evidence type="ECO:0000313" key="15">
    <source>
        <dbReference type="Proteomes" id="UP000177853"/>
    </source>
</evidence>
<evidence type="ECO:0000259" key="13">
    <source>
        <dbReference type="Pfam" id="PF00535"/>
    </source>
</evidence>
<evidence type="ECO:0000313" key="14">
    <source>
        <dbReference type="EMBL" id="OHA76670.1"/>
    </source>
</evidence>
<comment type="similarity">
    <text evidence="3">Belongs to the glycosyltransferase 2 family.</text>
</comment>
<evidence type="ECO:0000256" key="1">
    <source>
        <dbReference type="ARBA" id="ARBA00004389"/>
    </source>
</evidence>
<evidence type="ECO:0000256" key="4">
    <source>
        <dbReference type="ARBA" id="ARBA00012583"/>
    </source>
</evidence>
<evidence type="ECO:0000256" key="11">
    <source>
        <dbReference type="ARBA" id="ARBA00023136"/>
    </source>
</evidence>
<evidence type="ECO:0000256" key="5">
    <source>
        <dbReference type="ARBA" id="ARBA00022676"/>
    </source>
</evidence>
<evidence type="ECO:0000256" key="12">
    <source>
        <dbReference type="ARBA" id="ARBA00045097"/>
    </source>
</evidence>
<dbReference type="GO" id="GO:0004581">
    <property type="term" value="F:dolichyl-phosphate beta-glucosyltransferase activity"/>
    <property type="evidence" value="ECO:0007669"/>
    <property type="project" value="UniProtKB-EC"/>
</dbReference>
<feature type="domain" description="Glycosyltransferase 2-like" evidence="13">
    <location>
        <begin position="4"/>
        <end position="184"/>
    </location>
</feature>
<reference evidence="14 15" key="1">
    <citation type="journal article" date="2016" name="Nat. Commun.">
        <title>Thousands of microbial genomes shed light on interconnected biogeochemical processes in an aquifer system.</title>
        <authorList>
            <person name="Anantharaman K."/>
            <person name="Brown C.T."/>
            <person name="Hug L.A."/>
            <person name="Sharon I."/>
            <person name="Castelle C.J."/>
            <person name="Probst A.J."/>
            <person name="Thomas B.C."/>
            <person name="Singh A."/>
            <person name="Wilkins M.J."/>
            <person name="Karaoz U."/>
            <person name="Brodie E.L."/>
            <person name="Williams K.H."/>
            <person name="Hubbard S.S."/>
            <person name="Banfield J.F."/>
        </authorList>
    </citation>
    <scope>NUCLEOTIDE SEQUENCE [LARGE SCALE GENOMIC DNA]</scope>
</reference>
<dbReference type="InterPro" id="IPR029044">
    <property type="entry name" value="Nucleotide-diphossugar_trans"/>
</dbReference>
<keyword evidence="6" id="KW-0808">Transferase</keyword>
<keyword evidence="7" id="KW-0812">Transmembrane</keyword>
<keyword evidence="11" id="KW-0472">Membrane</keyword>
<accession>A0A1G2RUZ2</accession>
<dbReference type="InterPro" id="IPR035518">
    <property type="entry name" value="DPG_synthase"/>
</dbReference>
<proteinExistence type="inferred from homology"/>
<comment type="caution">
    <text evidence="14">The sequence shown here is derived from an EMBL/GenBank/DDBJ whole genome shotgun (WGS) entry which is preliminary data.</text>
</comment>
<dbReference type="Gene3D" id="3.90.550.10">
    <property type="entry name" value="Spore Coat Polysaccharide Biosynthesis Protein SpsA, Chain A"/>
    <property type="match status" value="1"/>
</dbReference>
<dbReference type="EMBL" id="MHUM01000023">
    <property type="protein sequence ID" value="OHA76670.1"/>
    <property type="molecule type" value="Genomic_DNA"/>
</dbReference>
<protein>
    <recommendedName>
        <fullName evidence="4">dolichyl-phosphate beta-glucosyltransferase</fullName>
        <ecNumber evidence="4">2.4.1.117</ecNumber>
    </recommendedName>
</protein>
<comment type="pathway">
    <text evidence="2">Protein modification; protein glycosylation.</text>
</comment>
<evidence type="ECO:0000256" key="10">
    <source>
        <dbReference type="ARBA" id="ARBA00022989"/>
    </source>
</evidence>
<sequence length="252" mass="28561">MKLSVVIPAYNERERLPKTLLEVHNYLSKQNYGYEILVVSDGSKDKTVEVVENLKSLPQSGIPQSGKISNLKIIGNKENHGKGYVVKQGMLEAKGDYRLFTDADNSTSIDQVEKMWPYFESGYDVVIGSRDANGAVLDPPQPPGRLFLGEVFGLFTSLMCGTWGIKDTQCGFKGFTKKAAESIFPKCKIDRFAFDPEILIIAKKLKYKIKEIPVHWKNDLESKVKFKSMVKMGLDLLKIRMNIIKRVYDRKT</sequence>
<comment type="catalytic activity">
    <reaction evidence="12">
        <text>a di-trans,poly-cis-dolichyl phosphate + UDP-alpha-D-glucose = a di-trans,poly-cis-dolichyl beta-D-glucosyl phosphate + UDP</text>
        <dbReference type="Rhea" id="RHEA:15401"/>
        <dbReference type="Rhea" id="RHEA-COMP:19498"/>
        <dbReference type="Rhea" id="RHEA-COMP:19502"/>
        <dbReference type="ChEBI" id="CHEBI:57525"/>
        <dbReference type="ChEBI" id="CHEBI:57683"/>
        <dbReference type="ChEBI" id="CHEBI:58223"/>
        <dbReference type="ChEBI" id="CHEBI:58885"/>
        <dbReference type="EC" id="2.4.1.117"/>
    </reaction>
    <physiologicalReaction direction="left-to-right" evidence="12">
        <dbReference type="Rhea" id="RHEA:15402"/>
    </physiologicalReaction>
</comment>
<keyword evidence="8" id="KW-0256">Endoplasmic reticulum</keyword>